<proteinExistence type="predicted"/>
<dbReference type="AlphaFoldDB" id="A0A2K4MP79"/>
<organism evidence="2 3">
    <name type="scientific">Chromobacterium sinusclupearum</name>
    <dbReference type="NCBI Taxonomy" id="2077146"/>
    <lineage>
        <taxon>Bacteria</taxon>
        <taxon>Pseudomonadati</taxon>
        <taxon>Pseudomonadota</taxon>
        <taxon>Betaproteobacteria</taxon>
        <taxon>Neisseriales</taxon>
        <taxon>Chromobacteriaceae</taxon>
        <taxon>Chromobacterium</taxon>
    </lineage>
</organism>
<dbReference type="SUPFAM" id="SSF53098">
    <property type="entry name" value="Ribonuclease H-like"/>
    <property type="match status" value="1"/>
</dbReference>
<dbReference type="EMBL" id="PPTF01000032">
    <property type="protein sequence ID" value="POA98873.1"/>
    <property type="molecule type" value="Genomic_DNA"/>
</dbReference>
<keyword evidence="2" id="KW-0269">Exonuclease</keyword>
<dbReference type="InterPro" id="IPR012337">
    <property type="entry name" value="RNaseH-like_sf"/>
</dbReference>
<dbReference type="Gene3D" id="3.30.420.10">
    <property type="entry name" value="Ribonuclease H-like superfamily/Ribonuclease H"/>
    <property type="match status" value="1"/>
</dbReference>
<evidence type="ECO:0000259" key="1">
    <source>
        <dbReference type="Pfam" id="PF16473"/>
    </source>
</evidence>
<dbReference type="GO" id="GO:0003676">
    <property type="term" value="F:nucleic acid binding"/>
    <property type="evidence" value="ECO:0007669"/>
    <property type="project" value="InterPro"/>
</dbReference>
<comment type="caution">
    <text evidence="2">The sequence shown here is derived from an EMBL/GenBank/DDBJ whole genome shotgun (WGS) entry which is preliminary data.</text>
</comment>
<dbReference type="GO" id="GO:0004527">
    <property type="term" value="F:exonuclease activity"/>
    <property type="evidence" value="ECO:0007669"/>
    <property type="project" value="UniProtKB-KW"/>
</dbReference>
<dbReference type="InterPro" id="IPR036397">
    <property type="entry name" value="RNaseH_sf"/>
</dbReference>
<feature type="domain" description="3'-5' exoribonuclease Rv2179c-like" evidence="1">
    <location>
        <begin position="31"/>
        <end position="138"/>
    </location>
</feature>
<dbReference type="Proteomes" id="UP000236416">
    <property type="component" value="Unassembled WGS sequence"/>
</dbReference>
<name>A0A2K4MP79_9NEIS</name>
<evidence type="ECO:0000313" key="2">
    <source>
        <dbReference type="EMBL" id="POA98873.1"/>
    </source>
</evidence>
<protein>
    <submittedName>
        <fullName evidence="2">Exonuclease</fullName>
    </submittedName>
</protein>
<sequence>MTVGCTACRTASGLRPCWYPETMDQTIETLVCVDIESNGPVAGMHSMLAFAAVAFKLDGKILAEFSRNLQPTDGMGEHPDTMQWWRTQPEAWAALQRDRVAPEAAMHDFENWLRGLPGEPVLVSHPASFDYAFLHWYSFRYLGGVAFHIAGLDIPSYAMAVLGVPYTRAKRRHWPAHLNDVASPHSHLPLDDARGHAMALCKLVRLRNERFAQPYSDKEK</sequence>
<accession>A0A2K4MP79</accession>
<keyword evidence="3" id="KW-1185">Reference proteome</keyword>
<reference evidence="2 3" key="1">
    <citation type="submission" date="2018-01" db="EMBL/GenBank/DDBJ databases">
        <title>Genomic Sequence of Chromobacterium MWU13-2610 from wild cranberry bogs within the Cape Cod National Seashore.</title>
        <authorList>
            <person name="O'Hara-Hanley K."/>
            <person name="Soby S."/>
            <person name="Harrison A."/>
        </authorList>
    </citation>
    <scope>NUCLEOTIDE SEQUENCE [LARGE SCALE GENOMIC DNA]</scope>
    <source>
        <strain evidence="2 3">MWU13-2610</strain>
    </source>
</reference>
<dbReference type="Pfam" id="PF16473">
    <property type="entry name" value="Rv2179c-like"/>
    <property type="match status" value="1"/>
</dbReference>
<dbReference type="InterPro" id="IPR033390">
    <property type="entry name" value="Rv2179c-like"/>
</dbReference>
<evidence type="ECO:0000313" key="3">
    <source>
        <dbReference type="Proteomes" id="UP000236416"/>
    </source>
</evidence>
<keyword evidence="2" id="KW-0378">Hydrolase</keyword>
<gene>
    <name evidence="2" type="ORF">C2134_09405</name>
</gene>
<keyword evidence="2" id="KW-0540">Nuclease</keyword>